<comment type="similarity">
    <text evidence="1">Belongs to the RutC family.</text>
</comment>
<keyword evidence="3" id="KW-1185">Reference proteome</keyword>
<dbReference type="InterPro" id="IPR035959">
    <property type="entry name" value="RutC-like_sf"/>
</dbReference>
<dbReference type="Proteomes" id="UP000599179">
    <property type="component" value="Unassembled WGS sequence"/>
</dbReference>
<dbReference type="InterPro" id="IPR006056">
    <property type="entry name" value="RidA"/>
</dbReference>
<dbReference type="SUPFAM" id="SSF55298">
    <property type="entry name" value="YjgF-like"/>
    <property type="match status" value="1"/>
</dbReference>
<dbReference type="PANTHER" id="PTHR11803">
    <property type="entry name" value="2-IMINOBUTANOATE/2-IMINOPROPANOATE DEAMINASE RIDA"/>
    <property type="match status" value="1"/>
</dbReference>
<protein>
    <submittedName>
        <fullName evidence="2">Reactive intermediate/imine deaminase</fullName>
    </submittedName>
</protein>
<dbReference type="RefSeq" id="WP_188457478.1">
    <property type="nucleotide sequence ID" value="NZ_BMGM01000002.1"/>
</dbReference>
<dbReference type="PANTHER" id="PTHR11803:SF58">
    <property type="entry name" value="PROTEIN HMF1-RELATED"/>
    <property type="match status" value="1"/>
</dbReference>
<sequence>MKKIIFTENAPKPIGPYNQAVVNNGILYTSGQIAIELDSDKLTNASIEDETRLVMQHLSEILKTAGSSFSEVIKVSIFIKNMNDFSKINAVYADYFDEENAPARETIEVARLPKNANIEISLIANANL</sequence>
<proteinExistence type="inferred from homology"/>
<accession>A0ABQ1SC54</accession>
<dbReference type="Gene3D" id="3.30.1330.40">
    <property type="entry name" value="RutC-like"/>
    <property type="match status" value="1"/>
</dbReference>
<dbReference type="InterPro" id="IPR006175">
    <property type="entry name" value="YjgF/YER057c/UK114"/>
</dbReference>
<dbReference type="EMBL" id="BMGM01000002">
    <property type="protein sequence ID" value="GGE27015.1"/>
    <property type="molecule type" value="Genomic_DNA"/>
</dbReference>
<comment type="caution">
    <text evidence="2">The sequence shown here is derived from an EMBL/GenBank/DDBJ whole genome shotgun (WGS) entry which is preliminary data.</text>
</comment>
<gene>
    <name evidence="2" type="primary">yjgF</name>
    <name evidence="2" type="ORF">GCM10010832_04640</name>
</gene>
<dbReference type="NCBIfam" id="TIGR00004">
    <property type="entry name" value="Rid family detoxifying hydrolase"/>
    <property type="match status" value="1"/>
</dbReference>
<evidence type="ECO:0000313" key="2">
    <source>
        <dbReference type="EMBL" id="GGE27015.1"/>
    </source>
</evidence>
<evidence type="ECO:0000256" key="1">
    <source>
        <dbReference type="ARBA" id="ARBA00010552"/>
    </source>
</evidence>
<dbReference type="Pfam" id="PF01042">
    <property type="entry name" value="Ribonuc_L-PSP"/>
    <property type="match status" value="1"/>
</dbReference>
<evidence type="ECO:0000313" key="3">
    <source>
        <dbReference type="Proteomes" id="UP000599179"/>
    </source>
</evidence>
<name>A0ABQ1SC54_9FLAO</name>
<organism evidence="2 3">
    <name type="scientific">Psychroflexus planctonicus</name>
    <dbReference type="NCBI Taxonomy" id="1526575"/>
    <lineage>
        <taxon>Bacteria</taxon>
        <taxon>Pseudomonadati</taxon>
        <taxon>Bacteroidota</taxon>
        <taxon>Flavobacteriia</taxon>
        <taxon>Flavobacteriales</taxon>
        <taxon>Flavobacteriaceae</taxon>
        <taxon>Psychroflexus</taxon>
    </lineage>
</organism>
<reference evidence="3" key="1">
    <citation type="journal article" date="2019" name="Int. J. Syst. Evol. Microbiol.">
        <title>The Global Catalogue of Microorganisms (GCM) 10K type strain sequencing project: providing services to taxonomists for standard genome sequencing and annotation.</title>
        <authorList>
            <consortium name="The Broad Institute Genomics Platform"/>
            <consortium name="The Broad Institute Genome Sequencing Center for Infectious Disease"/>
            <person name="Wu L."/>
            <person name="Ma J."/>
        </authorList>
    </citation>
    <scope>NUCLEOTIDE SEQUENCE [LARGE SCALE GENOMIC DNA]</scope>
    <source>
        <strain evidence="3">CGMCC 1.12931</strain>
    </source>
</reference>
<dbReference type="CDD" id="cd00448">
    <property type="entry name" value="YjgF_YER057c_UK114_family"/>
    <property type="match status" value="1"/>
</dbReference>